<keyword evidence="1" id="KW-1133">Transmembrane helix</keyword>
<evidence type="ECO:0000256" key="1">
    <source>
        <dbReference type="SAM" id="Phobius"/>
    </source>
</evidence>
<evidence type="ECO:0000313" key="2">
    <source>
        <dbReference type="EMBL" id="CAH1990227.1"/>
    </source>
</evidence>
<dbReference type="Proteomes" id="UP001152888">
    <property type="component" value="Unassembled WGS sequence"/>
</dbReference>
<gene>
    <name evidence="2" type="ORF">ACAOBT_LOCUS19526</name>
</gene>
<keyword evidence="3" id="KW-1185">Reference proteome</keyword>
<organism evidence="2 3">
    <name type="scientific">Acanthoscelides obtectus</name>
    <name type="common">Bean weevil</name>
    <name type="synonym">Bruchus obtectus</name>
    <dbReference type="NCBI Taxonomy" id="200917"/>
    <lineage>
        <taxon>Eukaryota</taxon>
        <taxon>Metazoa</taxon>
        <taxon>Ecdysozoa</taxon>
        <taxon>Arthropoda</taxon>
        <taxon>Hexapoda</taxon>
        <taxon>Insecta</taxon>
        <taxon>Pterygota</taxon>
        <taxon>Neoptera</taxon>
        <taxon>Endopterygota</taxon>
        <taxon>Coleoptera</taxon>
        <taxon>Polyphaga</taxon>
        <taxon>Cucujiformia</taxon>
        <taxon>Chrysomeloidea</taxon>
        <taxon>Chrysomelidae</taxon>
        <taxon>Bruchinae</taxon>
        <taxon>Bruchini</taxon>
        <taxon>Acanthoscelides</taxon>
    </lineage>
</organism>
<dbReference type="AlphaFoldDB" id="A0A9P0LBM2"/>
<reference evidence="2" key="1">
    <citation type="submission" date="2022-03" db="EMBL/GenBank/DDBJ databases">
        <authorList>
            <person name="Sayadi A."/>
        </authorList>
    </citation>
    <scope>NUCLEOTIDE SEQUENCE</scope>
</reference>
<evidence type="ECO:0000313" key="3">
    <source>
        <dbReference type="Proteomes" id="UP001152888"/>
    </source>
</evidence>
<dbReference type="EMBL" id="CAKOFQ010007083">
    <property type="protein sequence ID" value="CAH1990227.1"/>
    <property type="molecule type" value="Genomic_DNA"/>
</dbReference>
<sequence length="40" mass="4659">MCLSTFNAHFRAPTFFVCFLLTNIIILIMLNVIVHTVRTF</sequence>
<comment type="caution">
    <text evidence="2">The sequence shown here is derived from an EMBL/GenBank/DDBJ whole genome shotgun (WGS) entry which is preliminary data.</text>
</comment>
<keyword evidence="1" id="KW-0472">Membrane</keyword>
<proteinExistence type="predicted"/>
<feature type="transmembrane region" description="Helical" evidence="1">
    <location>
        <begin position="12"/>
        <end position="34"/>
    </location>
</feature>
<protein>
    <submittedName>
        <fullName evidence="2">Uncharacterized protein</fullName>
    </submittedName>
</protein>
<keyword evidence="1" id="KW-0812">Transmembrane</keyword>
<accession>A0A9P0LBM2</accession>
<name>A0A9P0LBM2_ACAOB</name>